<name>A0A537JVB0_9BACT</name>
<dbReference type="FunFam" id="3.40.640.10:FF:000033">
    <property type="entry name" value="Aspartate aminotransferase"/>
    <property type="match status" value="1"/>
</dbReference>
<dbReference type="EC" id="2.6.1.-" evidence="6"/>
<dbReference type="PROSITE" id="PS00105">
    <property type="entry name" value="AA_TRANSFER_CLASS_1"/>
    <property type="match status" value="1"/>
</dbReference>
<sequence>MQRSSSVRAITPSMTIGMDDRARRLRREGVDVISFAAGEPDFDTPEIIKRAAIKAIQEGFTKYTSPAGIIELRQAVAKHLRDTYGAAYAPEEIVITAGGKPALYFTLRALCEPGDEVLVPVPAWVSYVEQVKLAGARPVLVPTGAEEDFQPRVDRVASLVTPRTRAMLICSPHNPTGVVYTRETLAGLIELSRRREFTLLSDEIYESMVYDGARHHCLPGAWPDARDRIVLLNSMSKTYAMTGWRIGYAAAPRPMAEALTDVQGHLAGNPNSIAQRAALAALQEGVDPSEMVAEYDQRRRTIVARLNALPGVRCATPRGAFYAFPDVRGLLGRPGGPATSVALCEVLLEKAHVAVVPGEAFEGPGFLRFSYATSLARIEEGIDRIARALAALS</sequence>
<dbReference type="GO" id="GO:0006520">
    <property type="term" value="P:amino acid metabolic process"/>
    <property type="evidence" value="ECO:0007669"/>
    <property type="project" value="InterPro"/>
</dbReference>
<dbReference type="InterPro" id="IPR050596">
    <property type="entry name" value="AspAT/PAT-like"/>
</dbReference>
<evidence type="ECO:0000256" key="5">
    <source>
        <dbReference type="ARBA" id="ARBA00022898"/>
    </source>
</evidence>
<dbReference type="GO" id="GO:0008483">
    <property type="term" value="F:transaminase activity"/>
    <property type="evidence" value="ECO:0007669"/>
    <property type="project" value="UniProtKB-KW"/>
</dbReference>
<evidence type="ECO:0000256" key="1">
    <source>
        <dbReference type="ARBA" id="ARBA00001933"/>
    </source>
</evidence>
<dbReference type="Gene3D" id="3.40.640.10">
    <property type="entry name" value="Type I PLP-dependent aspartate aminotransferase-like (Major domain)"/>
    <property type="match status" value="1"/>
</dbReference>
<dbReference type="Gene3D" id="3.90.1150.10">
    <property type="entry name" value="Aspartate Aminotransferase, domain 1"/>
    <property type="match status" value="1"/>
</dbReference>
<evidence type="ECO:0000256" key="4">
    <source>
        <dbReference type="ARBA" id="ARBA00022679"/>
    </source>
</evidence>
<reference evidence="8 9" key="1">
    <citation type="journal article" date="2019" name="Nat. Microbiol.">
        <title>Mediterranean grassland soil C-N compound turnover is dependent on rainfall and depth, and is mediated by genomically divergent microorganisms.</title>
        <authorList>
            <person name="Diamond S."/>
            <person name="Andeer P.F."/>
            <person name="Li Z."/>
            <person name="Crits-Christoph A."/>
            <person name="Burstein D."/>
            <person name="Anantharaman K."/>
            <person name="Lane K.R."/>
            <person name="Thomas B.C."/>
            <person name="Pan C."/>
            <person name="Northen T.R."/>
            <person name="Banfield J.F."/>
        </authorList>
    </citation>
    <scope>NUCLEOTIDE SEQUENCE [LARGE SCALE GENOMIC DNA]</scope>
    <source>
        <strain evidence="8">NP_3</strain>
    </source>
</reference>
<comment type="cofactor">
    <cofactor evidence="1 6">
        <name>pyridoxal 5'-phosphate</name>
        <dbReference type="ChEBI" id="CHEBI:597326"/>
    </cofactor>
</comment>
<proteinExistence type="inferred from homology"/>
<dbReference type="Proteomes" id="UP000318509">
    <property type="component" value="Unassembled WGS sequence"/>
</dbReference>
<dbReference type="PANTHER" id="PTHR46383">
    <property type="entry name" value="ASPARTATE AMINOTRANSFERASE"/>
    <property type="match status" value="1"/>
</dbReference>
<keyword evidence="5" id="KW-0663">Pyridoxal phosphate</keyword>
<dbReference type="EMBL" id="VBAK01000156">
    <property type="protein sequence ID" value="TMI87479.1"/>
    <property type="molecule type" value="Genomic_DNA"/>
</dbReference>
<dbReference type="SUPFAM" id="SSF53383">
    <property type="entry name" value="PLP-dependent transferases"/>
    <property type="match status" value="1"/>
</dbReference>
<evidence type="ECO:0000313" key="8">
    <source>
        <dbReference type="EMBL" id="TMI87479.1"/>
    </source>
</evidence>
<keyword evidence="3 6" id="KW-0032">Aminotransferase</keyword>
<comment type="similarity">
    <text evidence="2 6">Belongs to the class-I pyridoxal-phosphate-dependent aminotransferase family.</text>
</comment>
<dbReference type="PRINTS" id="PR00753">
    <property type="entry name" value="ACCSYNTHASE"/>
</dbReference>
<gene>
    <name evidence="8" type="ORF">E6H00_15435</name>
</gene>
<dbReference type="PANTHER" id="PTHR46383:SF1">
    <property type="entry name" value="ASPARTATE AMINOTRANSFERASE"/>
    <property type="match status" value="1"/>
</dbReference>
<evidence type="ECO:0000256" key="2">
    <source>
        <dbReference type="ARBA" id="ARBA00007441"/>
    </source>
</evidence>
<feature type="domain" description="Aminotransferase class I/classII large" evidence="7">
    <location>
        <begin position="31"/>
        <end position="385"/>
    </location>
</feature>
<evidence type="ECO:0000313" key="9">
    <source>
        <dbReference type="Proteomes" id="UP000318509"/>
    </source>
</evidence>
<dbReference type="CDD" id="cd00609">
    <property type="entry name" value="AAT_like"/>
    <property type="match status" value="1"/>
</dbReference>
<accession>A0A537JVB0</accession>
<dbReference type="InterPro" id="IPR004839">
    <property type="entry name" value="Aminotransferase_I/II_large"/>
</dbReference>
<keyword evidence="4 6" id="KW-0808">Transferase</keyword>
<organism evidence="8 9">
    <name type="scientific">Candidatus Segetimicrobium genomatis</name>
    <dbReference type="NCBI Taxonomy" id="2569760"/>
    <lineage>
        <taxon>Bacteria</taxon>
        <taxon>Bacillati</taxon>
        <taxon>Candidatus Sysuimicrobiota</taxon>
        <taxon>Candidatus Sysuimicrobiia</taxon>
        <taxon>Candidatus Sysuimicrobiales</taxon>
        <taxon>Candidatus Segetimicrobiaceae</taxon>
        <taxon>Candidatus Segetimicrobium</taxon>
    </lineage>
</organism>
<comment type="caution">
    <text evidence="8">The sequence shown here is derived from an EMBL/GenBank/DDBJ whole genome shotgun (WGS) entry which is preliminary data.</text>
</comment>
<dbReference type="GO" id="GO:0030170">
    <property type="term" value="F:pyridoxal phosphate binding"/>
    <property type="evidence" value="ECO:0007669"/>
    <property type="project" value="InterPro"/>
</dbReference>
<dbReference type="InterPro" id="IPR015422">
    <property type="entry name" value="PyrdxlP-dep_Trfase_small"/>
</dbReference>
<dbReference type="InterPro" id="IPR004838">
    <property type="entry name" value="NHTrfase_class1_PyrdxlP-BS"/>
</dbReference>
<dbReference type="Pfam" id="PF00155">
    <property type="entry name" value="Aminotran_1_2"/>
    <property type="match status" value="1"/>
</dbReference>
<dbReference type="InterPro" id="IPR015421">
    <property type="entry name" value="PyrdxlP-dep_Trfase_major"/>
</dbReference>
<evidence type="ECO:0000256" key="3">
    <source>
        <dbReference type="ARBA" id="ARBA00022576"/>
    </source>
</evidence>
<evidence type="ECO:0000259" key="7">
    <source>
        <dbReference type="Pfam" id="PF00155"/>
    </source>
</evidence>
<dbReference type="InterPro" id="IPR015424">
    <property type="entry name" value="PyrdxlP-dep_Trfase"/>
</dbReference>
<evidence type="ECO:0000256" key="6">
    <source>
        <dbReference type="RuleBase" id="RU000481"/>
    </source>
</evidence>
<dbReference type="AlphaFoldDB" id="A0A537JVB0"/>
<protein>
    <recommendedName>
        <fullName evidence="6">Aminotransferase</fullName>
        <ecNumber evidence="6">2.6.1.-</ecNumber>
    </recommendedName>
</protein>